<dbReference type="NCBIfam" id="TIGR00121">
    <property type="entry name" value="birA_ligase"/>
    <property type="match status" value="1"/>
</dbReference>
<gene>
    <name evidence="3" type="ORF">HW115_04385</name>
</gene>
<evidence type="ECO:0000313" key="4">
    <source>
        <dbReference type="Proteomes" id="UP000557872"/>
    </source>
</evidence>
<dbReference type="EC" id="6.3.4.15" evidence="3"/>
<dbReference type="Proteomes" id="UP000557872">
    <property type="component" value="Unassembled WGS sequence"/>
</dbReference>
<dbReference type="SUPFAM" id="SSF55681">
    <property type="entry name" value="Class II aaRS and biotin synthetases"/>
    <property type="match status" value="1"/>
</dbReference>
<evidence type="ECO:0000256" key="1">
    <source>
        <dbReference type="ARBA" id="ARBA00022598"/>
    </source>
</evidence>
<dbReference type="Gene3D" id="3.30.930.10">
    <property type="entry name" value="Bira Bifunctional Protein, Domain 2"/>
    <property type="match status" value="1"/>
</dbReference>
<keyword evidence="1 3" id="KW-0436">Ligase</keyword>
<dbReference type="InterPro" id="IPR045864">
    <property type="entry name" value="aa-tRNA-synth_II/BPL/LPL"/>
</dbReference>
<proteinExistence type="predicted"/>
<reference evidence="3 4" key="1">
    <citation type="submission" date="2020-07" db="EMBL/GenBank/DDBJ databases">
        <title>Roseicoccus Jingziensis gen. nov., sp. nov., isolated from coastal seawater.</title>
        <authorList>
            <person name="Feng X."/>
        </authorList>
    </citation>
    <scope>NUCLEOTIDE SEQUENCE [LARGE SCALE GENOMIC DNA]</scope>
    <source>
        <strain evidence="3 4">N1E253</strain>
    </source>
</reference>
<evidence type="ECO:0000259" key="2">
    <source>
        <dbReference type="PROSITE" id="PS51733"/>
    </source>
</evidence>
<dbReference type="RefSeq" id="WP_178931336.1">
    <property type="nucleotide sequence ID" value="NZ_JACBAZ010000001.1"/>
</dbReference>
<accession>A0A851GB46</accession>
<dbReference type="AlphaFoldDB" id="A0A851GB46"/>
<dbReference type="PANTHER" id="PTHR12835:SF5">
    <property type="entry name" value="BIOTIN--PROTEIN LIGASE"/>
    <property type="match status" value="1"/>
</dbReference>
<dbReference type="GO" id="GO:0005737">
    <property type="term" value="C:cytoplasm"/>
    <property type="evidence" value="ECO:0007669"/>
    <property type="project" value="TreeGrafter"/>
</dbReference>
<dbReference type="Pfam" id="PF03099">
    <property type="entry name" value="BPL_LplA_LipB"/>
    <property type="match status" value="1"/>
</dbReference>
<dbReference type="InterPro" id="IPR004143">
    <property type="entry name" value="BPL_LPL_catalytic"/>
</dbReference>
<dbReference type="GO" id="GO:0004077">
    <property type="term" value="F:biotin--[biotin carboxyl-carrier protein] ligase activity"/>
    <property type="evidence" value="ECO:0007669"/>
    <property type="project" value="UniProtKB-EC"/>
</dbReference>
<dbReference type="PROSITE" id="PS51733">
    <property type="entry name" value="BPL_LPL_CATALYTIC"/>
    <property type="match status" value="1"/>
</dbReference>
<dbReference type="EMBL" id="JACBAZ010000001">
    <property type="protein sequence ID" value="NWK54833.1"/>
    <property type="molecule type" value="Genomic_DNA"/>
</dbReference>
<comment type="caution">
    <text evidence="3">The sequence shown here is derived from an EMBL/GenBank/DDBJ whole genome shotgun (WGS) entry which is preliminary data.</text>
</comment>
<name>A0A851GB46_9BACT</name>
<sequence length="246" mass="26814">MFDLGELHRLAPRWSRLVHHYEQLESTNDTARDLAVQGADHGTVVLADLQHSGRGRRGAVWASAPGEGLLFSLILRPDYSRRYWSRLALAAGLGMVDSLRSAWGIEASIKWPNDVYIQGRKCAGILVESQDGFAVVGIGLNVSSSPEGGDSTSLHEQVGVEVSREEVLVSVLDAVLQESKGCADQFASQVVRMRSYCWLTGKDVSFVSNGEKIHGHVTGIGNEGDLMVRVAGVERSYQQAELIRVV</sequence>
<dbReference type="InterPro" id="IPR004408">
    <property type="entry name" value="Biotin_CoA_COase_ligase"/>
</dbReference>
<feature type="domain" description="BPL/LPL catalytic" evidence="2">
    <location>
        <begin position="8"/>
        <end position="183"/>
    </location>
</feature>
<dbReference type="PANTHER" id="PTHR12835">
    <property type="entry name" value="BIOTIN PROTEIN LIGASE"/>
    <property type="match status" value="1"/>
</dbReference>
<protein>
    <submittedName>
        <fullName evidence="3">Biotin--[acetyl-CoA-carboxylase] ligase</fullName>
        <ecNumber evidence="3">6.3.4.15</ecNumber>
    </submittedName>
</protein>
<evidence type="ECO:0000313" key="3">
    <source>
        <dbReference type="EMBL" id="NWK54833.1"/>
    </source>
</evidence>
<dbReference type="CDD" id="cd16442">
    <property type="entry name" value="BPL"/>
    <property type="match status" value="1"/>
</dbReference>
<organism evidence="3 4">
    <name type="scientific">Oceaniferula marina</name>
    <dbReference type="NCBI Taxonomy" id="2748318"/>
    <lineage>
        <taxon>Bacteria</taxon>
        <taxon>Pseudomonadati</taxon>
        <taxon>Verrucomicrobiota</taxon>
        <taxon>Verrucomicrobiia</taxon>
        <taxon>Verrucomicrobiales</taxon>
        <taxon>Verrucomicrobiaceae</taxon>
        <taxon>Oceaniferula</taxon>
    </lineage>
</organism>
<keyword evidence="4" id="KW-1185">Reference proteome</keyword>